<keyword evidence="2" id="KW-1185">Reference proteome</keyword>
<comment type="caution">
    <text evidence="1">The sequence shown here is derived from an EMBL/GenBank/DDBJ whole genome shotgun (WGS) entry which is preliminary data.</text>
</comment>
<sequence>MVVSETDEMEDMALKREEETRAREGFHPALDASLEAKAVKLLESVRPRTRSATENYLSNLASHSDDSLTNFVQCVVVLTSSPSQVITTAAMKMLETLIWTSSAEVRLALVNAYLIPQLINTLNPLSLSFTKSVDIHNYLLSCSNWTVWLTTPSGLEDLGTEDGEEQQAVHETILKQIVAPSEEYIRHLCVNRFLIVDRDISYYFLELVVKILRICPYYQQTRDFIIDMPVFLTITSSLTFFENERSIRSFLWDMNYTQREWNKQSLEVRQMGKTVLRMLRMEGIEDVIEEKLRNDLKGDIGGDIVDKSIELNNLQGMNLPGGW</sequence>
<protein>
    <submittedName>
        <fullName evidence="1">Uncharacterized protein</fullName>
    </submittedName>
</protein>
<dbReference type="Proteomes" id="UP001281761">
    <property type="component" value="Unassembled WGS sequence"/>
</dbReference>
<evidence type="ECO:0000313" key="2">
    <source>
        <dbReference type="Proteomes" id="UP001281761"/>
    </source>
</evidence>
<accession>A0ABQ9Y1J7</accession>
<dbReference type="InterPro" id="IPR016024">
    <property type="entry name" value="ARM-type_fold"/>
</dbReference>
<gene>
    <name evidence="1" type="ORF">BLNAU_7515</name>
</gene>
<proteinExistence type="predicted"/>
<dbReference type="SUPFAM" id="SSF48371">
    <property type="entry name" value="ARM repeat"/>
    <property type="match status" value="1"/>
</dbReference>
<reference evidence="1 2" key="1">
    <citation type="journal article" date="2022" name="bioRxiv">
        <title>Genomics of Preaxostyla Flagellates Illuminates Evolutionary Transitions and the Path Towards Mitochondrial Loss.</title>
        <authorList>
            <person name="Novak L.V.F."/>
            <person name="Treitli S.C."/>
            <person name="Pyrih J."/>
            <person name="Halakuc P."/>
            <person name="Pipaliya S.V."/>
            <person name="Vacek V."/>
            <person name="Brzon O."/>
            <person name="Soukal P."/>
            <person name="Eme L."/>
            <person name="Dacks J.B."/>
            <person name="Karnkowska A."/>
            <person name="Elias M."/>
            <person name="Hampl V."/>
        </authorList>
    </citation>
    <scope>NUCLEOTIDE SEQUENCE [LARGE SCALE GENOMIC DNA]</scope>
    <source>
        <strain evidence="1">NAU3</strain>
        <tissue evidence="1">Gut</tissue>
    </source>
</reference>
<evidence type="ECO:0000313" key="1">
    <source>
        <dbReference type="EMBL" id="KAK2957616.1"/>
    </source>
</evidence>
<name>A0ABQ9Y1J7_9EUKA</name>
<dbReference type="Gene3D" id="1.25.10.10">
    <property type="entry name" value="Leucine-rich Repeat Variant"/>
    <property type="match status" value="1"/>
</dbReference>
<dbReference type="EMBL" id="JARBJD010000045">
    <property type="protein sequence ID" value="KAK2957616.1"/>
    <property type="molecule type" value="Genomic_DNA"/>
</dbReference>
<organism evidence="1 2">
    <name type="scientific">Blattamonas nauphoetae</name>
    <dbReference type="NCBI Taxonomy" id="2049346"/>
    <lineage>
        <taxon>Eukaryota</taxon>
        <taxon>Metamonada</taxon>
        <taxon>Preaxostyla</taxon>
        <taxon>Oxymonadida</taxon>
        <taxon>Blattamonas</taxon>
    </lineage>
</organism>
<dbReference type="InterPro" id="IPR011989">
    <property type="entry name" value="ARM-like"/>
</dbReference>